<dbReference type="PROSITE" id="PS51192">
    <property type="entry name" value="HELICASE_ATP_BIND_1"/>
    <property type="match status" value="1"/>
</dbReference>
<evidence type="ECO:0000256" key="6">
    <source>
        <dbReference type="SAM" id="MobiDB-lite"/>
    </source>
</evidence>
<evidence type="ECO:0008006" key="10">
    <source>
        <dbReference type="Google" id="ProtNLM"/>
    </source>
</evidence>
<dbReference type="GO" id="GO:0005524">
    <property type="term" value="F:ATP binding"/>
    <property type="evidence" value="ECO:0007669"/>
    <property type="project" value="UniProtKB-KW"/>
</dbReference>
<evidence type="ECO:0000256" key="4">
    <source>
        <dbReference type="ARBA" id="ARBA00022840"/>
    </source>
</evidence>
<dbReference type="GO" id="GO:0016787">
    <property type="term" value="F:hydrolase activity"/>
    <property type="evidence" value="ECO:0007669"/>
    <property type="project" value="UniProtKB-KW"/>
</dbReference>
<dbReference type="Gene3D" id="3.40.50.300">
    <property type="entry name" value="P-loop containing nucleotide triphosphate hydrolases"/>
    <property type="match status" value="2"/>
</dbReference>
<dbReference type="CDD" id="cd17917">
    <property type="entry name" value="DEXHc_RHA-like"/>
    <property type="match status" value="1"/>
</dbReference>
<dbReference type="InterPro" id="IPR014001">
    <property type="entry name" value="Helicase_ATP-bd"/>
</dbReference>
<dbReference type="PANTHER" id="PTHR18934:SF91">
    <property type="entry name" value="PRE-MRNA-SPLICING FACTOR ATP-DEPENDENT RNA HELICASE PRP16"/>
    <property type="match status" value="1"/>
</dbReference>
<feature type="compositionally biased region" description="Basic and acidic residues" evidence="6">
    <location>
        <begin position="1730"/>
        <end position="1752"/>
    </location>
</feature>
<evidence type="ECO:0000256" key="5">
    <source>
        <dbReference type="SAM" id="Coils"/>
    </source>
</evidence>
<feature type="coiled-coil region" evidence="5">
    <location>
        <begin position="976"/>
        <end position="1003"/>
    </location>
</feature>
<keyword evidence="4" id="KW-0067">ATP-binding</keyword>
<evidence type="ECO:0000256" key="2">
    <source>
        <dbReference type="ARBA" id="ARBA00022801"/>
    </source>
</evidence>
<dbReference type="InterPro" id="IPR027417">
    <property type="entry name" value="P-loop_NTPase"/>
</dbReference>
<dbReference type="InterPro" id="IPR001650">
    <property type="entry name" value="Helicase_C-like"/>
</dbReference>
<keyword evidence="3" id="KW-0347">Helicase</keyword>
<dbReference type="SMART" id="SM00490">
    <property type="entry name" value="HELICc"/>
    <property type="match status" value="1"/>
</dbReference>
<proteinExistence type="predicted"/>
<evidence type="ECO:0000259" key="8">
    <source>
        <dbReference type="PROSITE" id="PS51194"/>
    </source>
</evidence>
<evidence type="ECO:0000256" key="1">
    <source>
        <dbReference type="ARBA" id="ARBA00022741"/>
    </source>
</evidence>
<evidence type="ECO:0000259" key="7">
    <source>
        <dbReference type="PROSITE" id="PS51192"/>
    </source>
</evidence>
<keyword evidence="2" id="KW-0378">Hydrolase</keyword>
<dbReference type="EMBL" id="MN740262">
    <property type="protein sequence ID" value="QHT96660.1"/>
    <property type="molecule type" value="Genomic_DNA"/>
</dbReference>
<evidence type="ECO:0000313" key="9">
    <source>
        <dbReference type="EMBL" id="QHT96660.1"/>
    </source>
</evidence>
<dbReference type="CDD" id="cd18791">
    <property type="entry name" value="SF2_C_RHA"/>
    <property type="match status" value="1"/>
</dbReference>
<organism evidence="9">
    <name type="scientific">viral metagenome</name>
    <dbReference type="NCBI Taxonomy" id="1070528"/>
    <lineage>
        <taxon>unclassified sequences</taxon>
        <taxon>metagenomes</taxon>
        <taxon>organismal metagenomes</taxon>
    </lineage>
</organism>
<dbReference type="GO" id="GO:0004386">
    <property type="term" value="F:helicase activity"/>
    <property type="evidence" value="ECO:0007669"/>
    <property type="project" value="UniProtKB-KW"/>
</dbReference>
<keyword evidence="5" id="KW-0175">Coiled coil</keyword>
<keyword evidence="1" id="KW-0547">Nucleotide-binding</keyword>
<dbReference type="GO" id="GO:0003723">
    <property type="term" value="F:RNA binding"/>
    <property type="evidence" value="ECO:0007669"/>
    <property type="project" value="TreeGrafter"/>
</dbReference>
<dbReference type="SMART" id="SM00487">
    <property type="entry name" value="DEXDc"/>
    <property type="match status" value="1"/>
</dbReference>
<feature type="domain" description="Helicase C-terminal" evidence="8">
    <location>
        <begin position="907"/>
        <end position="1121"/>
    </location>
</feature>
<sequence length="1772" mass="208157">MSEIKTFFNKIELLNQQILQNKFMKKLGVIINNQINIMFPKLNLKDINIIQNMSIYIHNSILKKIIVNEDITNIDQFTQNNHLDIKSIILMLIPFVSDDNNNIRLNNLVDLNQILYRKENANSINESVLEKDMIDARGDEFFFSNFAMGLLNKSENILKLIDENGDKLIYKMIYHNFISLLESIKMCTNKYYVNWINVVPILEKNLKEEEVYKRTIEGIEDYKKLDMMLNDDNAVFNFIEFQNNYNGLWFGDFYNVIRKGYYQSIKSVKWLIFNRFNKSKNKNQYYLQVLDDKLNLSSHINSTSKTFMDLTEEQQFDFKTKLNKLVTNLNDNEDNVIYVDTLKQLLIYMVNGYTYRQKISNDNTRNFEFETTDELIDEGKDDDLSTKNRKKFNDITLDNIIETIKSIGEVHIWDYLKESIDYFQSTVYSTYLIVDYKSVETKTVTNIIDHDFYTIQIDGNDTGINLKNLYNISKLLSHSKGNIWELKYENYIGLSLKSKNEFMNEFLDDNMDWLKMRKNLEIETEFNDNKSKDDRLDEIKTGWQKYRINFIFTYLIRRGILSKFVTAFDITSKRNSESERKRLMKGKFSDNNWGDAYYYLNNQKYSKLDKIRHDDGIDTSTKKYVEETYFDILGKHHNWYSFYAMDWVIQIKFFHTYINHQVMYVTGSTGTGKSTQVPKLLMYALKMIDYKDNGSIICTQPRIPPTINNAERISLELGVPIKVPSGTISDKINTDNFYCQYKYKGNQHTTSSKKDLSLKIVTDGTLFEEIKNNQLMKMQVPGKSNNKHDITYSHKNKYDILIIDEAHEHNSNMDLILSLARNTCYFNNSIRLVIVSATMDDDEPIYRSYFKIINDNLIFPLKQPVDYMPFMDGTTNFLPQTIFMERRFHMSKPGETTQHVITEIYRDLEEKLDDQENSKIAQEESYKVINEICNSSTSGEILLFSTGQSEITEAVKYLNETLPSGVIALPYFGTMNKKYKDIVEKIEKNINKIKNKRTNIYEEWGSTFIEDSSVPNGIYNRAVIVATNVAEASITIKSLRYVIDNGFAKEAFYDESIGNSALKVEKISEASRVQRKGRVGRTSSGIVYYMYKKDARKKIMPKYKINQMNHELIFNQLASKIDADNTVDIQNKLIYPKWYDPHLSAIFLKIYEQIKSNKKLVFTNPYYGYDIDIKKTNVYKLGIYDIINKQFTSNEFIDTGLIPDIYIPNPYLQDTNVNRPQYLSTLEDGINMYDLFDLNGTFYLIHPKEDKIIRNCANEIIKLKGDQNSLEIKIDELDLLIFNQTLFNLQSKLQIVDINAYEFNQINNDLYKMNNIKMKRTLLGEKISELVSKTSLGHNLATTLFYAYGHSNDNDKTTFNDTIMIIALLQACDYSVKKLARLITTVMGYKIPDFLNLRELFFTNRSDIESLYKITQVIKSRFNQLKIFNLDKKYYNTYKKEFDDTVLKYEKISNNNKINSLIYRKDFDPPKEYDNGLWNKLTELKNNSQLKNDTGFQNWLESTNSVKNSISNDLKKYEHEIKTFCDNNYLNYDIINTFFIRYLNLKLNIDTIDKNENSKSMSDNPFKWLDANYKINFTNNFLYMTNLDKIIHSFLSGNSINVLFKTDFNKPYTVMTTTNTTIIKPLSKNSNDVESFVKNPSPIVLFLNRNSKTNFAEVITNITINDLIESNPLFYNPTLFKNIYVQKNLLTNLPVIIEFKGVLWEDFIFKLKNNWNMDSVVWKNSNNNTRDNDTRDNDTRDNDTRDNDTRDNDTNLNNYIKNLYAKVIRLNY</sequence>
<dbReference type="PROSITE" id="PS51194">
    <property type="entry name" value="HELICASE_CTER"/>
    <property type="match status" value="1"/>
</dbReference>
<protein>
    <recommendedName>
        <fullName evidence="10">Helicase ATP-binding domain-containing protein</fullName>
    </recommendedName>
</protein>
<evidence type="ECO:0000256" key="3">
    <source>
        <dbReference type="ARBA" id="ARBA00022806"/>
    </source>
</evidence>
<dbReference type="SUPFAM" id="SSF52540">
    <property type="entry name" value="P-loop containing nucleoside triphosphate hydrolases"/>
    <property type="match status" value="1"/>
</dbReference>
<reference evidence="9" key="1">
    <citation type="journal article" date="2020" name="Nature">
        <title>Giant virus diversity and host interactions through global metagenomics.</title>
        <authorList>
            <person name="Schulz F."/>
            <person name="Roux S."/>
            <person name="Paez-Espino D."/>
            <person name="Jungbluth S."/>
            <person name="Walsh D.A."/>
            <person name="Denef V.J."/>
            <person name="McMahon K.D."/>
            <person name="Konstantinidis K.T."/>
            <person name="Eloe-Fadrosh E.A."/>
            <person name="Kyrpides N.C."/>
            <person name="Woyke T."/>
        </authorList>
    </citation>
    <scope>NUCLEOTIDE SEQUENCE</scope>
    <source>
        <strain evidence="9">GVMAG-M-3300024302-11</strain>
    </source>
</reference>
<feature type="region of interest" description="Disordered" evidence="6">
    <location>
        <begin position="1724"/>
        <end position="1752"/>
    </location>
</feature>
<feature type="domain" description="Helicase ATP-binding" evidence="7">
    <location>
        <begin position="654"/>
        <end position="857"/>
    </location>
</feature>
<name>A0A6C0IVU6_9ZZZZ</name>
<accession>A0A6C0IVU6</accession>
<dbReference type="PANTHER" id="PTHR18934">
    <property type="entry name" value="ATP-DEPENDENT RNA HELICASE"/>
    <property type="match status" value="1"/>
</dbReference>